<comment type="function">
    <text evidence="6">Membrane-associated protein that warps the membrane surface to access and bind aromatic isoprenes with high specificity, including ubiquinone (CoQ) isoprene intermediates and presents them directly to COQ7, therefore facilitating the COQ7-mediated hydroxylase step. Participates in the biosynthesis of coenzyme Q, also named ubiquinone, an essential lipid-soluble electron transporter for aerobic cellular respiration.</text>
</comment>
<evidence type="ECO:0000256" key="1">
    <source>
        <dbReference type="ARBA" id="ARBA00004749"/>
    </source>
</evidence>
<dbReference type="InterPro" id="IPR013718">
    <property type="entry name" value="COQ9_C"/>
</dbReference>
<dbReference type="RefSeq" id="WP_406721401.1">
    <property type="nucleotide sequence ID" value="NZ_CP135443.1"/>
</dbReference>
<keyword evidence="3" id="KW-0831">Ubiquinone biosynthesis</keyword>
<evidence type="ECO:0000259" key="7">
    <source>
        <dbReference type="Pfam" id="PF08511"/>
    </source>
</evidence>
<comment type="pathway">
    <text evidence="1">Cofactor biosynthesis; ubiquinone biosynthesis.</text>
</comment>
<evidence type="ECO:0000313" key="9">
    <source>
        <dbReference type="Proteomes" id="UP001623290"/>
    </source>
</evidence>
<evidence type="ECO:0000256" key="4">
    <source>
        <dbReference type="ARBA" id="ARBA00022946"/>
    </source>
</evidence>
<dbReference type="PANTHER" id="PTHR21427">
    <property type="entry name" value="UBIQUINONE BIOSYNTHESIS PROTEIN COQ9, MITOCHONDRIAL"/>
    <property type="match status" value="1"/>
</dbReference>
<gene>
    <name evidence="8" type="ORF">RPE78_05025</name>
</gene>
<dbReference type="EMBL" id="CP135443">
    <property type="protein sequence ID" value="WRY34660.1"/>
    <property type="molecule type" value="Genomic_DNA"/>
</dbReference>
<protein>
    <submittedName>
        <fullName evidence="8">COQ9 family protein</fullName>
    </submittedName>
</protein>
<organism evidence="8 9">
    <name type="scientific">Thioclava litoralis</name>
    <dbReference type="NCBI Taxonomy" id="3076557"/>
    <lineage>
        <taxon>Bacteria</taxon>
        <taxon>Pseudomonadati</taxon>
        <taxon>Pseudomonadota</taxon>
        <taxon>Alphaproteobacteria</taxon>
        <taxon>Rhodobacterales</taxon>
        <taxon>Paracoccaceae</taxon>
        <taxon>Thioclava</taxon>
    </lineage>
</organism>
<dbReference type="InterPro" id="IPR012762">
    <property type="entry name" value="Ubiq_biosynth_COQ9"/>
</dbReference>
<accession>A0ABZ1E1U0</accession>
<dbReference type="PANTHER" id="PTHR21427:SF19">
    <property type="entry name" value="UBIQUINONE BIOSYNTHESIS PROTEIN COQ9, MITOCHONDRIAL"/>
    <property type="match status" value="1"/>
</dbReference>
<sequence length="227" mass="25302">MKNDHLDADRAKSELLDAILPHVPFDGWAKPAFDMAVSDSDIDPGVAKILCPRGALDLAVEYHRRGDRAMVSALKTADLSAMKFRDRVAFALRTRLEAVDPELVRRGAATFALPQNAATGTRLVWDTCDLIWTTLGDSSTDYNWYTKRMTLTGVYSASVLYWMGDESEDHAETWAFIDRRIEDVMQFEKVKGSVMKLPFVKTMLSGIRAPQGCEDLPGKTAAPQDKD</sequence>
<dbReference type="NCBIfam" id="TIGR02396">
    <property type="entry name" value="diverge_rpsU"/>
    <property type="match status" value="1"/>
</dbReference>
<comment type="similarity">
    <text evidence="2">Belongs to the COQ9 family.</text>
</comment>
<evidence type="ECO:0000256" key="2">
    <source>
        <dbReference type="ARBA" id="ARBA00010766"/>
    </source>
</evidence>
<feature type="domain" description="COQ9 C-terminal" evidence="7">
    <location>
        <begin position="118"/>
        <end position="188"/>
    </location>
</feature>
<keyword evidence="4" id="KW-0809">Transit peptide</keyword>
<evidence type="ECO:0000256" key="5">
    <source>
        <dbReference type="ARBA" id="ARBA00023121"/>
    </source>
</evidence>
<dbReference type="Proteomes" id="UP001623290">
    <property type="component" value="Chromosome"/>
</dbReference>
<keyword evidence="9" id="KW-1185">Reference proteome</keyword>
<reference evidence="8 9" key="1">
    <citation type="submission" date="2023-09" db="EMBL/GenBank/DDBJ databases">
        <title>Thioclava shenzhenensis sp. nov., a multidrug resistant bacteria-antagonizing species isolated from coastal seawater.</title>
        <authorList>
            <person name="Long M."/>
        </authorList>
    </citation>
    <scope>NUCLEOTIDE SEQUENCE [LARGE SCALE GENOMIC DNA]</scope>
    <source>
        <strain evidence="8 9">FTW29</strain>
    </source>
</reference>
<evidence type="ECO:0000256" key="6">
    <source>
        <dbReference type="ARBA" id="ARBA00058104"/>
    </source>
</evidence>
<dbReference type="Gene3D" id="1.10.357.10">
    <property type="entry name" value="Tetracycline Repressor, domain 2"/>
    <property type="match status" value="1"/>
</dbReference>
<proteinExistence type="inferred from homology"/>
<keyword evidence="5" id="KW-0446">Lipid-binding</keyword>
<evidence type="ECO:0000313" key="8">
    <source>
        <dbReference type="EMBL" id="WRY34660.1"/>
    </source>
</evidence>
<evidence type="ECO:0000256" key="3">
    <source>
        <dbReference type="ARBA" id="ARBA00022688"/>
    </source>
</evidence>
<dbReference type="Pfam" id="PF08511">
    <property type="entry name" value="COQ9"/>
    <property type="match status" value="1"/>
</dbReference>
<name>A0ABZ1E1U0_9RHOB</name>